<feature type="transmembrane region" description="Helical" evidence="1">
    <location>
        <begin position="154"/>
        <end position="174"/>
    </location>
</feature>
<evidence type="ECO:0000313" key="2">
    <source>
        <dbReference type="EMBL" id="KAG2484735.1"/>
    </source>
</evidence>
<keyword evidence="3" id="KW-1185">Reference proteome</keyword>
<feature type="transmembrane region" description="Helical" evidence="1">
    <location>
        <begin position="125"/>
        <end position="147"/>
    </location>
</feature>
<dbReference type="PANTHER" id="PTHR41282">
    <property type="entry name" value="CONSERVED TRANSMEMBRANE PROTEIN-RELATED"/>
    <property type="match status" value="1"/>
</dbReference>
<dbReference type="Pfam" id="PF12811">
    <property type="entry name" value="BaxI_1"/>
    <property type="match status" value="1"/>
</dbReference>
<reference evidence="2" key="1">
    <citation type="journal article" date="2020" name="bioRxiv">
        <title>Comparative genomics of Chlamydomonas.</title>
        <authorList>
            <person name="Craig R.J."/>
            <person name="Hasan A.R."/>
            <person name="Ness R.W."/>
            <person name="Keightley P.D."/>
        </authorList>
    </citation>
    <scope>NUCLEOTIDE SEQUENCE</scope>
    <source>
        <strain evidence="2">CCAP 11/70</strain>
    </source>
</reference>
<feature type="transmembrane region" description="Helical" evidence="1">
    <location>
        <begin position="102"/>
        <end position="119"/>
    </location>
</feature>
<feature type="transmembrane region" description="Helical" evidence="1">
    <location>
        <begin position="180"/>
        <end position="202"/>
    </location>
</feature>
<dbReference type="OrthoDB" id="540389at2759"/>
<feature type="transmembrane region" description="Helical" evidence="1">
    <location>
        <begin position="286"/>
        <end position="310"/>
    </location>
</feature>
<feature type="transmembrane region" description="Helical" evidence="1">
    <location>
        <begin position="245"/>
        <end position="266"/>
    </location>
</feature>
<gene>
    <name evidence="2" type="ORF">HYH03_016482</name>
</gene>
<protein>
    <submittedName>
        <fullName evidence="2">Uncharacterized protein</fullName>
    </submittedName>
</protein>
<dbReference type="InterPro" id="IPR010539">
    <property type="entry name" value="BaxI_1-like"/>
</dbReference>
<comment type="caution">
    <text evidence="2">The sequence shown here is derived from an EMBL/GenBank/DDBJ whole genome shotgun (WGS) entry which is preliminary data.</text>
</comment>
<keyword evidence="1" id="KW-0812">Transmembrane</keyword>
<keyword evidence="1" id="KW-1133">Transmembrane helix</keyword>
<evidence type="ECO:0000256" key="1">
    <source>
        <dbReference type="SAM" id="Phobius"/>
    </source>
</evidence>
<dbReference type="Proteomes" id="UP000612055">
    <property type="component" value="Unassembled WGS sequence"/>
</dbReference>
<evidence type="ECO:0000313" key="3">
    <source>
        <dbReference type="Proteomes" id="UP000612055"/>
    </source>
</evidence>
<proteinExistence type="predicted"/>
<accession>A0A836BQ41</accession>
<dbReference type="PANTHER" id="PTHR41282:SF1">
    <property type="entry name" value="CONSERVED TRANSMEMBRANE PROTEIN-RELATED"/>
    <property type="match status" value="1"/>
</dbReference>
<dbReference type="AlphaFoldDB" id="A0A836BQ41"/>
<name>A0A836BQ41_9CHLO</name>
<dbReference type="EMBL" id="JAEHOE010000143">
    <property type="protein sequence ID" value="KAG2484735.1"/>
    <property type="molecule type" value="Genomic_DNA"/>
</dbReference>
<feature type="transmembrane region" description="Helical" evidence="1">
    <location>
        <begin position="214"/>
        <end position="239"/>
    </location>
</feature>
<sequence length="315" mass="32731">MLSRRSVAGRGVASAALPSAGPCLPPRTLARPARPLLPLRHAAAPSLPSAARPRPLCVATRAATTNPAFTMGRLDEAVAESGYGGGRGGEVMTADGAVQKTALLLAVAMATACATWAQILSGNAAAALGAAKMAGIVALGSSLVTMFKPQASMFTGLLFSASQGVAMAGMSLFLEMRYPGLVLNALMLTVGTAASLLAAYQTRIIKVTDRFRDGVIMVTGGYMITMLFTFVLSLCGVRLPGLLSAGPIGIGVGLVAAGLAAANLLLDFDMIRSAARQRLPKWFEWYGAFSLMLTLVWMYTTIVRLLTMFAGGRDD</sequence>
<keyword evidence="1" id="KW-0472">Membrane</keyword>
<organism evidence="2 3">
    <name type="scientific">Edaphochlamys debaryana</name>
    <dbReference type="NCBI Taxonomy" id="47281"/>
    <lineage>
        <taxon>Eukaryota</taxon>
        <taxon>Viridiplantae</taxon>
        <taxon>Chlorophyta</taxon>
        <taxon>core chlorophytes</taxon>
        <taxon>Chlorophyceae</taxon>
        <taxon>CS clade</taxon>
        <taxon>Chlamydomonadales</taxon>
        <taxon>Chlamydomonadales incertae sedis</taxon>
        <taxon>Edaphochlamys</taxon>
    </lineage>
</organism>